<dbReference type="GO" id="GO:0003700">
    <property type="term" value="F:DNA-binding transcription factor activity"/>
    <property type="evidence" value="ECO:0007669"/>
    <property type="project" value="InterPro"/>
</dbReference>
<sequence>MDPKDNDPKPPEEAHNDNNNNPGDQPAEPTFDEDDEEMTRFLWEVQTPDLSVIHSMPTGEPFSHEGNALFELIERSKRLQEEQEADRRTRRRSEEDDNAIIDALLQWPSPPPQQQELQQPPPPPQPQPTNNTPPVPRWVTGGFPAPPAPLGPPSAASFLPNYGGSSIGFSDFSAGSSSSGRDDKGKGVLVEPPPPQPSSRPPSLRQVRWDLFDPNAIAAAAGNPGSGDGGRVVHWSERDYCTTNYNPNARQEMMNIQQGGTAAVNNTPWLGMPSNEQVTGSNYDFGPPGFSQTQVGLQNPEQYVEGSIQGSWNPAGFPESENIAHLFAEGNMGVFPSALGYANVDPSQTLGPPPPHHHNHYHLYHHHHDPTQVRESLLHVDEETRQGGIQGQNTGQMLGNPTGQMILRDPGQGSGQQLPDDQMVNPAEADNHRHITTAVPGFGFKTPLMFFLPKHPNCDSCDVLRQTTHSTGPGMESRVVELHRNASGIFHIVASIMVTSCDDQLTAPTFQFDHFFHTFLGAENFLSDYFKYHNALNKRIFRDHISNLYTAIRLQYIYDEDGPGAADTVVDPVDLFETVDEPLVEGEEAPHETSSKDSDSSMQTKSESEDVTGPRVKEATLTVPRVSEGSTPPAPSASEGSTPALPSVNEGVTAPSVSEGTTAPRGSEGSILATRVSLGAATPSASVGIPRLPTGVSEGIAGLLPRVSEGMRPLPFGRSNISEQRKRTGRMTLEEIQEFMHLPLTEAAAMLHVCSTVLKKISRKYGITRWPYRKIKALDRTLSGLERARETGEQEESVEAEIKRIREQKEKLRNPRPPPKK</sequence>
<gene>
    <name evidence="10" type="ORF">H6P81_007810</name>
</gene>
<feature type="domain" description="RWP-RK" evidence="9">
    <location>
        <begin position="718"/>
        <end position="798"/>
    </location>
</feature>
<dbReference type="PROSITE" id="PS51519">
    <property type="entry name" value="RWP_RK"/>
    <property type="match status" value="1"/>
</dbReference>
<evidence type="ECO:0000256" key="3">
    <source>
        <dbReference type="ARBA" id="ARBA00023054"/>
    </source>
</evidence>
<keyword evidence="4" id="KW-0238">DNA-binding</keyword>
<feature type="compositionally biased region" description="Pro residues" evidence="8">
    <location>
        <begin position="191"/>
        <end position="200"/>
    </location>
</feature>
<feature type="region of interest" description="Disordered" evidence="8">
    <location>
        <begin position="75"/>
        <end position="152"/>
    </location>
</feature>
<evidence type="ECO:0000259" key="9">
    <source>
        <dbReference type="PROSITE" id="PS51519"/>
    </source>
</evidence>
<organism evidence="10 11">
    <name type="scientific">Aristolochia fimbriata</name>
    <name type="common">White veined hardy Dutchman's pipe vine</name>
    <dbReference type="NCBI Taxonomy" id="158543"/>
    <lineage>
        <taxon>Eukaryota</taxon>
        <taxon>Viridiplantae</taxon>
        <taxon>Streptophyta</taxon>
        <taxon>Embryophyta</taxon>
        <taxon>Tracheophyta</taxon>
        <taxon>Spermatophyta</taxon>
        <taxon>Magnoliopsida</taxon>
        <taxon>Magnoliidae</taxon>
        <taxon>Piperales</taxon>
        <taxon>Aristolochiaceae</taxon>
        <taxon>Aristolochia</taxon>
    </lineage>
</organism>
<feature type="compositionally biased region" description="Basic and acidic residues" evidence="8">
    <location>
        <begin position="1"/>
        <end position="16"/>
    </location>
</feature>
<evidence type="ECO:0000313" key="11">
    <source>
        <dbReference type="Proteomes" id="UP000825729"/>
    </source>
</evidence>
<name>A0AAV7F4Z1_ARIFI</name>
<keyword evidence="2" id="KW-0805">Transcription regulation</keyword>
<evidence type="ECO:0000256" key="1">
    <source>
        <dbReference type="ARBA" id="ARBA00004049"/>
    </source>
</evidence>
<evidence type="ECO:0000313" key="10">
    <source>
        <dbReference type="EMBL" id="KAG9454906.1"/>
    </source>
</evidence>
<evidence type="ECO:0000256" key="4">
    <source>
        <dbReference type="ARBA" id="ARBA00023125"/>
    </source>
</evidence>
<feature type="compositionally biased region" description="Pro residues" evidence="8">
    <location>
        <begin position="108"/>
        <end position="136"/>
    </location>
</feature>
<feature type="region of interest" description="Disordered" evidence="8">
    <location>
        <begin position="173"/>
        <end position="204"/>
    </location>
</feature>
<evidence type="ECO:0000256" key="5">
    <source>
        <dbReference type="ARBA" id="ARBA00023163"/>
    </source>
</evidence>
<proteinExistence type="predicted"/>
<dbReference type="PANTHER" id="PTHR46373">
    <property type="entry name" value="PROTEIN RKD4"/>
    <property type="match status" value="1"/>
</dbReference>
<feature type="compositionally biased region" description="Basic and acidic residues" evidence="8">
    <location>
        <begin position="75"/>
        <end position="87"/>
    </location>
</feature>
<reference evidence="10 11" key="1">
    <citation type="submission" date="2021-07" db="EMBL/GenBank/DDBJ databases">
        <title>The Aristolochia fimbriata genome: insights into angiosperm evolution, floral development and chemical biosynthesis.</title>
        <authorList>
            <person name="Jiao Y."/>
        </authorList>
    </citation>
    <scope>NUCLEOTIDE SEQUENCE [LARGE SCALE GENOMIC DNA]</scope>
    <source>
        <strain evidence="10">IBCAS-2021</strain>
        <tissue evidence="10">Leaf</tissue>
    </source>
</reference>
<dbReference type="InterPro" id="IPR044607">
    <property type="entry name" value="RKD-like"/>
</dbReference>
<evidence type="ECO:0000256" key="8">
    <source>
        <dbReference type="SAM" id="MobiDB-lite"/>
    </source>
</evidence>
<keyword evidence="6" id="KW-0539">Nucleus</keyword>
<comment type="function">
    <text evidence="1">Putative transcription factor.</text>
</comment>
<dbReference type="Pfam" id="PF02042">
    <property type="entry name" value="RWP-RK"/>
    <property type="match status" value="1"/>
</dbReference>
<evidence type="ECO:0000256" key="6">
    <source>
        <dbReference type="ARBA" id="ARBA00023242"/>
    </source>
</evidence>
<dbReference type="GO" id="GO:0003677">
    <property type="term" value="F:DNA binding"/>
    <property type="evidence" value="ECO:0007669"/>
    <property type="project" value="UniProtKB-KW"/>
</dbReference>
<keyword evidence="3 7" id="KW-0175">Coiled coil</keyword>
<dbReference type="PANTHER" id="PTHR46373:SF2">
    <property type="entry name" value="RWP-RK DOMAIN-CONTAINING PROTEIN"/>
    <property type="match status" value="1"/>
</dbReference>
<feature type="compositionally biased region" description="Basic and acidic residues" evidence="8">
    <location>
        <begin position="588"/>
        <end position="599"/>
    </location>
</feature>
<feature type="coiled-coil region" evidence="7">
    <location>
        <begin position="775"/>
        <end position="808"/>
    </location>
</feature>
<dbReference type="EMBL" id="JAINDJ010000003">
    <property type="protein sequence ID" value="KAG9454906.1"/>
    <property type="molecule type" value="Genomic_DNA"/>
</dbReference>
<keyword evidence="5" id="KW-0804">Transcription</keyword>
<dbReference type="AlphaFoldDB" id="A0AAV7F4Z1"/>
<dbReference type="InterPro" id="IPR003035">
    <property type="entry name" value="RWP-RK_dom"/>
</dbReference>
<keyword evidence="11" id="KW-1185">Reference proteome</keyword>
<comment type="caution">
    <text evidence="10">The sequence shown here is derived from an EMBL/GenBank/DDBJ whole genome shotgun (WGS) entry which is preliminary data.</text>
</comment>
<accession>A0AAV7F4Z1</accession>
<evidence type="ECO:0000256" key="7">
    <source>
        <dbReference type="SAM" id="Coils"/>
    </source>
</evidence>
<feature type="region of interest" description="Disordered" evidence="8">
    <location>
        <begin position="1"/>
        <end position="44"/>
    </location>
</feature>
<dbReference type="Proteomes" id="UP000825729">
    <property type="component" value="Unassembled WGS sequence"/>
</dbReference>
<feature type="region of interest" description="Disordered" evidence="8">
    <location>
        <begin position="583"/>
        <end position="669"/>
    </location>
</feature>
<protein>
    <recommendedName>
        <fullName evidence="9">RWP-RK domain-containing protein</fullName>
    </recommendedName>
</protein>
<evidence type="ECO:0000256" key="2">
    <source>
        <dbReference type="ARBA" id="ARBA00023015"/>
    </source>
</evidence>